<dbReference type="Gene3D" id="2.90.10.30">
    <property type="match status" value="1"/>
</dbReference>
<dbReference type="InterPro" id="IPR001480">
    <property type="entry name" value="Bulb-type_lectin_dom"/>
</dbReference>
<keyword evidence="14" id="KW-1185">Reference proteome</keyword>
<dbReference type="InterPro" id="IPR003609">
    <property type="entry name" value="Pan_app"/>
</dbReference>
<dbReference type="InterPro" id="IPR036426">
    <property type="entry name" value="Bulb-type_lectin_dom_sf"/>
</dbReference>
<evidence type="ECO:0000256" key="6">
    <source>
        <dbReference type="ARBA" id="ARBA00022777"/>
    </source>
</evidence>
<feature type="binding site" evidence="9">
    <location>
        <position position="1077"/>
    </location>
    <ligand>
        <name>ATP</name>
        <dbReference type="ChEBI" id="CHEBI:30616"/>
    </ligand>
</feature>
<feature type="domain" description="Bulb-type lectin" evidence="11">
    <location>
        <begin position="815"/>
        <end position="921"/>
    </location>
</feature>
<dbReference type="Gene3D" id="3.30.200.20">
    <property type="entry name" value="Phosphorylase Kinase, domain 1"/>
    <property type="match status" value="2"/>
</dbReference>
<feature type="domain" description="Protein kinase" evidence="10">
    <location>
        <begin position="1049"/>
        <end position="1139"/>
    </location>
</feature>
<organism evidence="13 14">
    <name type="scientific">Solanum tuberosum</name>
    <name type="common">Potato</name>
    <dbReference type="NCBI Taxonomy" id="4113"/>
    <lineage>
        <taxon>Eukaryota</taxon>
        <taxon>Viridiplantae</taxon>
        <taxon>Streptophyta</taxon>
        <taxon>Embryophyta</taxon>
        <taxon>Tracheophyta</taxon>
        <taxon>Spermatophyta</taxon>
        <taxon>Magnoliopsida</taxon>
        <taxon>eudicotyledons</taxon>
        <taxon>Gunneridae</taxon>
        <taxon>Pentapetalae</taxon>
        <taxon>asterids</taxon>
        <taxon>lamiids</taxon>
        <taxon>Solanales</taxon>
        <taxon>Solanaceae</taxon>
        <taxon>Solanoideae</taxon>
        <taxon>Solaneae</taxon>
        <taxon>Solanum</taxon>
    </lineage>
</organism>
<keyword evidence="2" id="KW-0245">EGF-like domain</keyword>
<evidence type="ECO:0000313" key="14">
    <source>
        <dbReference type="Proteomes" id="UP000826656"/>
    </source>
</evidence>
<dbReference type="Pfam" id="PF00069">
    <property type="entry name" value="Pkinase"/>
    <property type="match status" value="1"/>
</dbReference>
<evidence type="ECO:0000256" key="9">
    <source>
        <dbReference type="PROSITE-ProRule" id="PRU10141"/>
    </source>
</evidence>
<feature type="domain" description="Protein kinase" evidence="10">
    <location>
        <begin position="513"/>
        <end position="783"/>
    </location>
</feature>
<evidence type="ECO:0000256" key="3">
    <source>
        <dbReference type="ARBA" id="ARBA00022679"/>
    </source>
</evidence>
<evidence type="ECO:0000256" key="8">
    <source>
        <dbReference type="ARBA" id="ARBA00023180"/>
    </source>
</evidence>
<proteinExistence type="predicted"/>
<evidence type="ECO:0000259" key="12">
    <source>
        <dbReference type="PROSITE" id="PS50948"/>
    </source>
</evidence>
<dbReference type="InterPro" id="IPR008271">
    <property type="entry name" value="Ser/Thr_kinase_AS"/>
</dbReference>
<keyword evidence="4" id="KW-0732">Signal</keyword>
<feature type="binding site" evidence="9">
    <location>
        <position position="541"/>
    </location>
    <ligand>
        <name>ATP</name>
        <dbReference type="ChEBI" id="CHEBI:30616"/>
    </ligand>
</feature>
<dbReference type="PROSITE" id="PS00107">
    <property type="entry name" value="PROTEIN_KINASE_ATP"/>
    <property type="match status" value="2"/>
</dbReference>
<dbReference type="SMART" id="SM00108">
    <property type="entry name" value="B_lectin"/>
    <property type="match status" value="2"/>
</dbReference>
<evidence type="ECO:0000256" key="7">
    <source>
        <dbReference type="ARBA" id="ARBA00022840"/>
    </source>
</evidence>
<dbReference type="Gene3D" id="2.90.10.10">
    <property type="entry name" value="Bulb-type lectin domain"/>
    <property type="match status" value="1"/>
</dbReference>
<evidence type="ECO:0000256" key="4">
    <source>
        <dbReference type="ARBA" id="ARBA00022729"/>
    </source>
</evidence>
<keyword evidence="3" id="KW-0808">Transferase</keyword>
<sequence length="1139" mass="126588">MMKEHRQCFAIFFFIYLVFCSSQFAISQRLVNFISGVPTLWINRPSIGSNFSRGILNYTPILLEGNAGLRFLYGFSCNFDHTKCFLGISLVLYNSTGETIYIEGGKLVWSANRDHPVQVNATLQLGRDGNLVLADSDGTLVWSTNTTGKSVSGLNLTETGNLVLFDTTNRTVWQSFDHPTDCLLPGQNLVSGQKLTASVSADNSSQGLFSLTVLNGSWATYIDSDPPQYYYTSENPNSPYWSFDGHTLTALQYPPTSIAQYIQLGHDGHLRVYQLDNLEKNMLGLNWKEVGDILTLSDCRYPMVCGRYSICVDGGQCTCPVEVNFFKPFSERMPNLGCTELTPISCDSLQYHSLVELKNTDYFSFRFNDELNSSVFWLKGKKIEDCQRACLSNCSCKAAVYDPYLNVSLLRGNCLLLNEVFSLIDSAVGSGTTVFLKVQNSSNAPVISPRQKLPFKVIIGCTLIGIILILSVCSALSKKRSEKRKAGDFLDLEPILPGILIRFSYNELKIITQDFSIKLGKGGFGSVYEGTLSNGTKIAVKHLDGVGQVKESFLTEVKAVGGIHHINLVKLLGYCAEKSHRLLIYEYMVNGSLDRWITQENGLTWNTRQRIISDIAKGLAYLHEDCSHKIIHLDIKPQNILIDQNFNAKISDFGLSKLIEKDKSKVVTRMRGTPGYIAPEWLSSIITEKVDVYAFGIVLLEILCGRKNLDWSQTDEEDVHLLTVFTRKAEQEHLTDMVDRNEDMQLHREAVTEMMSLAAWCLQGDFSKRPSMSLVVKALEGLVTVETNLDYNFRNVPKVGAGNQPREAAISSKLPSVLSGPRNTKITQIVVGLARPIGLRTSNWARLCLEFGLINTTWDANWTYANCERSRDGNLVLADSDGTLVWSTNTTGKSVSGLNLTETGILVLFDTTNRTVWQSFDHPTDCLLPGQNLVSGQKLTASVSAGNLSQGLYSLTVLNGSWATYISSDPPQYYSTSDNPDSLYYSFDGQTLTALQYPPTSIAQYIQLGDDGHLRRSEKRKAGGFLDLEPILPGILTRFSYNELKIITQDFSRKLGKGGFGSVYEGTLSNGTKIAVKHLDGVGQVKESFLTEVKTVGGIHHINLVKLIGYCAEKSHRPLNYECMVIGSLDRWITQEKVE</sequence>
<comment type="caution">
    <text evidence="13">The sequence shown here is derived from an EMBL/GenBank/DDBJ whole genome shotgun (WGS) entry which is preliminary data.</text>
</comment>
<dbReference type="PROSITE" id="PS00108">
    <property type="entry name" value="PROTEIN_KINASE_ST"/>
    <property type="match status" value="1"/>
</dbReference>
<evidence type="ECO:0000313" key="13">
    <source>
        <dbReference type="EMBL" id="KAH0744073.1"/>
    </source>
</evidence>
<dbReference type="CDD" id="cd01098">
    <property type="entry name" value="PAN_AP_plant"/>
    <property type="match status" value="1"/>
</dbReference>
<dbReference type="CDD" id="cd00028">
    <property type="entry name" value="B_lectin"/>
    <property type="match status" value="1"/>
</dbReference>
<protein>
    <recommendedName>
        <fullName evidence="15">G-type lectin S-receptor-like serine/threonine-protein kinase SD2-5</fullName>
    </recommendedName>
</protein>
<dbReference type="PROSITE" id="PS50948">
    <property type="entry name" value="PAN"/>
    <property type="match status" value="1"/>
</dbReference>
<dbReference type="SMART" id="SM00220">
    <property type="entry name" value="S_TKc"/>
    <property type="match status" value="1"/>
</dbReference>
<reference evidence="13 14" key="1">
    <citation type="journal article" date="2021" name="bioRxiv">
        <title>Chromosome-scale and haplotype-resolved genome assembly of a tetraploid potato cultivar.</title>
        <authorList>
            <person name="Sun H."/>
            <person name="Jiao W.-B."/>
            <person name="Krause K."/>
            <person name="Campoy J.A."/>
            <person name="Goel M."/>
            <person name="Folz-Donahue K."/>
            <person name="Kukat C."/>
            <person name="Huettel B."/>
            <person name="Schneeberger K."/>
        </authorList>
    </citation>
    <scope>NUCLEOTIDE SEQUENCE [LARGE SCALE GENOMIC DNA]</scope>
    <source>
        <strain evidence="13">SolTubOtavaFocal</strain>
        <tissue evidence="13">Leaves</tissue>
    </source>
</reference>
<keyword evidence="7 9" id="KW-0067">ATP-binding</keyword>
<name>A0ABQ7UB48_SOLTU</name>
<dbReference type="SUPFAM" id="SSF51110">
    <property type="entry name" value="alpha-D-mannose-specific plant lectins"/>
    <property type="match status" value="2"/>
</dbReference>
<dbReference type="SUPFAM" id="SSF56112">
    <property type="entry name" value="Protein kinase-like (PK-like)"/>
    <property type="match status" value="2"/>
</dbReference>
<gene>
    <name evidence="13" type="ORF">KY290_032066</name>
</gene>
<dbReference type="PANTHER" id="PTHR47976:SF53">
    <property type="entry name" value="RECEPTOR-LIKE SERINE_THREONINE-PROTEIN KINASE"/>
    <property type="match status" value="1"/>
</dbReference>
<dbReference type="SMART" id="SM00473">
    <property type="entry name" value="PAN_AP"/>
    <property type="match status" value="1"/>
</dbReference>
<dbReference type="InterPro" id="IPR051343">
    <property type="entry name" value="G-type_lectin_kinases/EP1-like"/>
</dbReference>
<feature type="domain" description="Bulb-type lectin" evidence="11">
    <location>
        <begin position="47"/>
        <end position="177"/>
    </location>
</feature>
<evidence type="ECO:0000259" key="11">
    <source>
        <dbReference type="PROSITE" id="PS50927"/>
    </source>
</evidence>
<dbReference type="InterPro" id="IPR017441">
    <property type="entry name" value="Protein_kinase_ATP_BS"/>
</dbReference>
<dbReference type="InterPro" id="IPR001245">
    <property type="entry name" value="Ser-Thr/Tyr_kinase_cat_dom"/>
</dbReference>
<dbReference type="Pfam" id="PF07714">
    <property type="entry name" value="PK_Tyr_Ser-Thr"/>
    <property type="match status" value="1"/>
</dbReference>
<keyword evidence="6" id="KW-0418">Kinase</keyword>
<evidence type="ECO:0000256" key="5">
    <source>
        <dbReference type="ARBA" id="ARBA00022741"/>
    </source>
</evidence>
<evidence type="ECO:0000256" key="2">
    <source>
        <dbReference type="ARBA" id="ARBA00022536"/>
    </source>
</evidence>
<evidence type="ECO:0008006" key="15">
    <source>
        <dbReference type="Google" id="ProtNLM"/>
    </source>
</evidence>
<feature type="domain" description="Apple" evidence="12">
    <location>
        <begin position="346"/>
        <end position="440"/>
    </location>
</feature>
<dbReference type="Pfam" id="PF01453">
    <property type="entry name" value="B_lectin"/>
    <property type="match status" value="2"/>
</dbReference>
<evidence type="ECO:0000259" key="10">
    <source>
        <dbReference type="PROSITE" id="PS50011"/>
    </source>
</evidence>
<dbReference type="InterPro" id="IPR011009">
    <property type="entry name" value="Kinase-like_dom_sf"/>
</dbReference>
<dbReference type="InterPro" id="IPR000719">
    <property type="entry name" value="Prot_kinase_dom"/>
</dbReference>
<dbReference type="PANTHER" id="PTHR47976">
    <property type="entry name" value="G-TYPE LECTIN S-RECEPTOR-LIKE SERINE/THREONINE-PROTEIN KINASE SD2-5"/>
    <property type="match status" value="1"/>
</dbReference>
<dbReference type="PROSITE" id="PS50011">
    <property type="entry name" value="PROTEIN_KINASE_DOM"/>
    <property type="match status" value="2"/>
</dbReference>
<accession>A0ABQ7UB48</accession>
<evidence type="ECO:0000256" key="1">
    <source>
        <dbReference type="ARBA" id="ARBA00022527"/>
    </source>
</evidence>
<keyword evidence="1" id="KW-0723">Serine/threonine-protein kinase</keyword>
<dbReference type="CDD" id="cd14066">
    <property type="entry name" value="STKc_IRAK"/>
    <property type="match status" value="1"/>
</dbReference>
<keyword evidence="8" id="KW-0325">Glycoprotein</keyword>
<dbReference type="Gene3D" id="1.10.510.10">
    <property type="entry name" value="Transferase(Phosphotransferase) domain 1"/>
    <property type="match status" value="1"/>
</dbReference>
<dbReference type="Proteomes" id="UP000826656">
    <property type="component" value="Unassembled WGS sequence"/>
</dbReference>
<dbReference type="EMBL" id="JAIVGD010000023">
    <property type="protein sequence ID" value="KAH0744073.1"/>
    <property type="molecule type" value="Genomic_DNA"/>
</dbReference>
<dbReference type="PROSITE" id="PS50927">
    <property type="entry name" value="BULB_LECTIN"/>
    <property type="match status" value="2"/>
</dbReference>
<keyword evidence="5 9" id="KW-0547">Nucleotide-binding</keyword>